<reference evidence="7 8" key="1">
    <citation type="submission" date="2024-03" db="EMBL/GenBank/DDBJ databases">
        <title>A high-quality draft genome sequence of Diaporthe vaccinii, a causative agent of upright dieback and viscid rot disease in cranberry plants.</title>
        <authorList>
            <person name="Sarrasin M."/>
            <person name="Lang B.F."/>
            <person name="Burger G."/>
        </authorList>
    </citation>
    <scope>NUCLEOTIDE SEQUENCE [LARGE SCALE GENOMIC DNA]</scope>
    <source>
        <strain evidence="7 8">IS7</strain>
    </source>
</reference>
<feature type="compositionally biased region" description="Polar residues" evidence="5">
    <location>
        <begin position="747"/>
        <end position="756"/>
    </location>
</feature>
<dbReference type="InterPro" id="IPR001138">
    <property type="entry name" value="Zn2Cys6_DnaBD"/>
</dbReference>
<dbReference type="PANTHER" id="PTHR47424">
    <property type="entry name" value="REGULATORY PROTEIN GAL4"/>
    <property type="match status" value="1"/>
</dbReference>
<dbReference type="PANTHER" id="PTHR47424:SF2">
    <property type="entry name" value="TRANSCRIPTION FACTOR DOMAIN-CONTAINING PROTEIN-RELATED"/>
    <property type="match status" value="1"/>
</dbReference>
<proteinExistence type="predicted"/>
<evidence type="ECO:0000256" key="3">
    <source>
        <dbReference type="ARBA" id="ARBA00023163"/>
    </source>
</evidence>
<dbReference type="CDD" id="cd12148">
    <property type="entry name" value="fungal_TF_MHR"/>
    <property type="match status" value="1"/>
</dbReference>
<evidence type="ECO:0000256" key="5">
    <source>
        <dbReference type="SAM" id="MobiDB-lite"/>
    </source>
</evidence>
<comment type="caution">
    <text evidence="7">The sequence shown here is derived from an EMBL/GenBank/DDBJ whole genome shotgun (WGS) entry which is preliminary data.</text>
</comment>
<evidence type="ECO:0000259" key="6">
    <source>
        <dbReference type="PROSITE" id="PS50048"/>
    </source>
</evidence>
<organism evidence="7 8">
    <name type="scientific">Diaporthe vaccinii</name>
    <dbReference type="NCBI Taxonomy" id="105482"/>
    <lineage>
        <taxon>Eukaryota</taxon>
        <taxon>Fungi</taxon>
        <taxon>Dikarya</taxon>
        <taxon>Ascomycota</taxon>
        <taxon>Pezizomycotina</taxon>
        <taxon>Sordariomycetes</taxon>
        <taxon>Sordariomycetidae</taxon>
        <taxon>Diaporthales</taxon>
        <taxon>Diaporthaceae</taxon>
        <taxon>Diaporthe</taxon>
        <taxon>Diaporthe eres species complex</taxon>
    </lineage>
</organism>
<dbReference type="PROSITE" id="PS50048">
    <property type="entry name" value="ZN2_CY6_FUNGAL_2"/>
    <property type="match status" value="1"/>
</dbReference>
<dbReference type="SUPFAM" id="SSF57701">
    <property type="entry name" value="Zn2/Cys6 DNA-binding domain"/>
    <property type="match status" value="1"/>
</dbReference>
<dbReference type="CDD" id="cd00067">
    <property type="entry name" value="GAL4"/>
    <property type="match status" value="1"/>
</dbReference>
<dbReference type="InterPro" id="IPR051127">
    <property type="entry name" value="Fungal_SecMet_Regulators"/>
</dbReference>
<evidence type="ECO:0000313" key="7">
    <source>
        <dbReference type="EMBL" id="KAL2278176.1"/>
    </source>
</evidence>
<gene>
    <name evidence="7" type="ORF">FJTKL_14600</name>
</gene>
<evidence type="ECO:0000256" key="4">
    <source>
        <dbReference type="ARBA" id="ARBA00023242"/>
    </source>
</evidence>
<dbReference type="SMART" id="SM00066">
    <property type="entry name" value="GAL4"/>
    <property type="match status" value="1"/>
</dbReference>
<feature type="region of interest" description="Disordered" evidence="5">
    <location>
        <begin position="714"/>
        <end position="766"/>
    </location>
</feature>
<dbReference type="Gene3D" id="4.10.240.10">
    <property type="entry name" value="Zn(2)-C6 fungal-type DNA-binding domain"/>
    <property type="match status" value="1"/>
</dbReference>
<name>A0ABR4E6X2_9PEZI</name>
<keyword evidence="2" id="KW-0805">Transcription regulation</keyword>
<sequence>MTTATASGDDDVDRSVATAEQSCQECRRRKAKCDRSVPACGLCHQYQRHCVYERHSRTPLTRKHLTEVEDRLERAEALIKRLKRDNGDPRAILVARPEPAEPLPAFNSSSSFGFDGNNPVAVSTSTSGASITASPPTITAVLAGSPPHPSSMTSPSVLHHARVENTACSRPGRNGEARLDRESSQHEVVDAHRNIHARPVSSLSLAETPPQDDFEWDEQDSSERIDNYLGTISAGAQNTDLVPDGMASLPVSEKEAGYLGVASGAALLRIMEPKKIRRNSRSRTHRTSSSSFTTLGLCSAPDPNRHIGDAMLDAYFRRYHLSYPIIHEATFRAQYAEVIPQPHGKCWQILAYTIAAIGVYTSSDTASNSLDLDLFAQARSMLSFDHLELGNLTLVQALTLISNYQQKRDKPNSGYNYLGLAVRMATGLGLHKEFTGWKISPLQMEIRRRVWWSLCVFDVGATITFSRPTVWPYEGVEVAFPLNVTDRDLTANSKSYPSEREAITPYTSVGLQAKFHIATNRIYSRVISKPFATAEELRNLEDDLLAPWLAKLPEWFREDSVVEPRYALAHAVMQWRYRNFRIIMYRPFVIRMALATGRNGRMINNASAAEVHAYNQCLADADVTIKSISKYWMTNEHNRLAAWYALYFLFQAALIPCICLRNMPLSPEAPSWCDQVSLTLRTIRALSPANASCSSCQDVIVDLCGRYLNQNTANAGADPPMSPGTGRDSRYSQGGLGDRQGVHATRQAFSTRPSEPSSRDAHQQQQLLGPIDESPQTQINQVFPMMWPNVNALEAAGEVLGNDAWMSFLDAP</sequence>
<evidence type="ECO:0000256" key="2">
    <source>
        <dbReference type="ARBA" id="ARBA00023015"/>
    </source>
</evidence>
<dbReference type="Proteomes" id="UP001600888">
    <property type="component" value="Unassembled WGS sequence"/>
</dbReference>
<evidence type="ECO:0000313" key="8">
    <source>
        <dbReference type="Proteomes" id="UP001600888"/>
    </source>
</evidence>
<keyword evidence="1" id="KW-0479">Metal-binding</keyword>
<keyword evidence="8" id="KW-1185">Reference proteome</keyword>
<dbReference type="CDD" id="cd14654">
    <property type="entry name" value="ZIP_Gal4"/>
    <property type="match status" value="1"/>
</dbReference>
<dbReference type="InterPro" id="IPR007219">
    <property type="entry name" value="XnlR_reg_dom"/>
</dbReference>
<evidence type="ECO:0000256" key="1">
    <source>
        <dbReference type="ARBA" id="ARBA00022723"/>
    </source>
</evidence>
<dbReference type="InterPro" id="IPR005600">
    <property type="entry name" value="Gal4_dimer_dom"/>
</dbReference>
<dbReference type="Pfam" id="PF00172">
    <property type="entry name" value="Zn_clus"/>
    <property type="match status" value="1"/>
</dbReference>
<keyword evidence="4" id="KW-0539">Nucleus</keyword>
<dbReference type="EMBL" id="JBAWTH010000089">
    <property type="protein sequence ID" value="KAL2278176.1"/>
    <property type="molecule type" value="Genomic_DNA"/>
</dbReference>
<accession>A0ABR4E6X2</accession>
<dbReference type="SMART" id="SM00906">
    <property type="entry name" value="Fungal_trans"/>
    <property type="match status" value="1"/>
</dbReference>
<dbReference type="PROSITE" id="PS00463">
    <property type="entry name" value="ZN2_CY6_FUNGAL_1"/>
    <property type="match status" value="1"/>
</dbReference>
<feature type="domain" description="Zn(2)-C6 fungal-type" evidence="6">
    <location>
        <begin position="22"/>
        <end position="52"/>
    </location>
</feature>
<dbReference type="Pfam" id="PF04082">
    <property type="entry name" value="Fungal_trans"/>
    <property type="match status" value="1"/>
</dbReference>
<dbReference type="InterPro" id="IPR036864">
    <property type="entry name" value="Zn2-C6_fun-type_DNA-bd_sf"/>
</dbReference>
<protein>
    <recommendedName>
        <fullName evidence="6">Zn(2)-C6 fungal-type domain-containing protein</fullName>
    </recommendedName>
</protein>
<keyword evidence="3" id="KW-0804">Transcription</keyword>